<dbReference type="InterPro" id="IPR044946">
    <property type="entry name" value="Restrct_endonuc_typeI_TRD_sf"/>
</dbReference>
<dbReference type="InterPro" id="IPR000055">
    <property type="entry name" value="Restrct_endonuc_typeI_TRD"/>
</dbReference>
<dbReference type="Gene3D" id="1.10.287.1120">
    <property type="entry name" value="Bipartite methylase S protein"/>
    <property type="match status" value="1"/>
</dbReference>
<evidence type="ECO:0000313" key="7">
    <source>
        <dbReference type="Proteomes" id="UP000057910"/>
    </source>
</evidence>
<feature type="coiled-coil region" evidence="4">
    <location>
        <begin position="399"/>
        <end position="430"/>
    </location>
</feature>
<evidence type="ECO:0000256" key="4">
    <source>
        <dbReference type="SAM" id="Coils"/>
    </source>
</evidence>
<gene>
    <name evidence="6" type="ORF">WJ68_28990</name>
</gene>
<feature type="domain" description="Type I restriction modification DNA specificity" evidence="5">
    <location>
        <begin position="298"/>
        <end position="404"/>
    </location>
</feature>
<sequence length="448" mass="49168">MSLPTYPKYKDSGIDWVAELPAHWGIASLKWLCQRYSGGTPDKNRPEYWEEGTIPWLNSGAVNDGRIYEPSAFITQAAFENSSAKWIPSGALVMALAGQGKTKGMVAQLMIESTCNQSMAAIVLNELVNARFTYWWLACNYQNIRNMAGGDLRDGLNLELLGTIPCLLPPLFEQSIIAAFLDRETAKIDALIAAQEKLVVLLTEKRQATISHAVTHGLNPDAPMKDSGVAWLGYVPAHWRVVPLKRLLADVKAGPFGSALTKEMYVASGYRVYGQEQVIPADFSVGDYYIDDSKYTELQQYSVRAGDILISCVGTFGKIAIVPENAEPGIINPRLIRVRVGANLSGRYLEAVLRSSVVFEQFSMVSRGGTMDVINIGTLNAVTLAVPPMREQEDLLAFLDEETTKLDQLKSEAERAIDLLKERRSALIAAAVTGKIDVRNAVPQELAA</sequence>
<dbReference type="Gene3D" id="3.90.220.20">
    <property type="entry name" value="DNA methylase specificity domains"/>
    <property type="match status" value="2"/>
</dbReference>
<dbReference type="PANTHER" id="PTHR30408">
    <property type="entry name" value="TYPE-1 RESTRICTION ENZYME ECOKI SPECIFICITY PROTEIN"/>
    <property type="match status" value="1"/>
</dbReference>
<name>A0ABD4DTZ0_9BURK</name>
<dbReference type="InterPro" id="IPR052021">
    <property type="entry name" value="Type-I_RS_S_subunit"/>
</dbReference>
<keyword evidence="4" id="KW-0175">Coiled coil</keyword>
<comment type="caution">
    <text evidence="6">The sequence shown here is derived from an EMBL/GenBank/DDBJ whole genome shotgun (WGS) entry which is preliminary data.</text>
</comment>
<evidence type="ECO:0000313" key="6">
    <source>
        <dbReference type="EMBL" id="KVN74616.1"/>
    </source>
</evidence>
<accession>A0ABD4DTZ0</accession>
<dbReference type="CDD" id="cd17294">
    <property type="entry name" value="RMtype1_S_MmaC7ORF19P_TRD1-CR1_like"/>
    <property type="match status" value="1"/>
</dbReference>
<dbReference type="PANTHER" id="PTHR30408:SF12">
    <property type="entry name" value="TYPE I RESTRICTION ENZYME MJAVIII SPECIFICITY SUBUNIT"/>
    <property type="match status" value="1"/>
</dbReference>
<dbReference type="Proteomes" id="UP000057910">
    <property type="component" value="Unassembled WGS sequence"/>
</dbReference>
<keyword evidence="3" id="KW-0238">DNA-binding</keyword>
<organism evidence="6 7">
    <name type="scientific">Burkholderia ubonensis</name>
    <dbReference type="NCBI Taxonomy" id="101571"/>
    <lineage>
        <taxon>Bacteria</taxon>
        <taxon>Pseudomonadati</taxon>
        <taxon>Pseudomonadota</taxon>
        <taxon>Betaproteobacteria</taxon>
        <taxon>Burkholderiales</taxon>
        <taxon>Burkholderiaceae</taxon>
        <taxon>Burkholderia</taxon>
        <taxon>Burkholderia cepacia complex</taxon>
    </lineage>
</organism>
<feature type="domain" description="Type I restriction modification DNA specificity" evidence="5">
    <location>
        <begin position="23"/>
        <end position="189"/>
    </location>
</feature>
<protein>
    <recommendedName>
        <fullName evidence="5">Type I restriction modification DNA specificity domain-containing protein</fullName>
    </recommendedName>
</protein>
<dbReference type="GO" id="GO:0003677">
    <property type="term" value="F:DNA binding"/>
    <property type="evidence" value="ECO:0007669"/>
    <property type="project" value="UniProtKB-KW"/>
</dbReference>
<dbReference type="EMBL" id="LPAD01000112">
    <property type="protein sequence ID" value="KVN74616.1"/>
    <property type="molecule type" value="Genomic_DNA"/>
</dbReference>
<evidence type="ECO:0000259" key="5">
    <source>
        <dbReference type="Pfam" id="PF01420"/>
    </source>
</evidence>
<evidence type="ECO:0000256" key="3">
    <source>
        <dbReference type="ARBA" id="ARBA00023125"/>
    </source>
</evidence>
<reference evidence="6 7" key="1">
    <citation type="submission" date="2015-11" db="EMBL/GenBank/DDBJ databases">
        <title>Expanding the genomic diversity of Burkholderia species for the development of highly accurate diagnostics.</title>
        <authorList>
            <person name="Sahl J."/>
            <person name="Keim P."/>
            <person name="Wagner D."/>
        </authorList>
    </citation>
    <scope>NUCLEOTIDE SEQUENCE [LARGE SCALE GENOMIC DNA]</scope>
    <source>
        <strain evidence="6 7">MSMB1585WGS</strain>
    </source>
</reference>
<evidence type="ECO:0000256" key="1">
    <source>
        <dbReference type="ARBA" id="ARBA00010923"/>
    </source>
</evidence>
<comment type="similarity">
    <text evidence="1">Belongs to the type-I restriction system S methylase family.</text>
</comment>
<keyword evidence="2" id="KW-0680">Restriction system</keyword>
<dbReference type="Pfam" id="PF01420">
    <property type="entry name" value="Methylase_S"/>
    <property type="match status" value="2"/>
</dbReference>
<evidence type="ECO:0000256" key="2">
    <source>
        <dbReference type="ARBA" id="ARBA00022747"/>
    </source>
</evidence>
<proteinExistence type="inferred from homology"/>
<dbReference type="RefSeq" id="WP_060041898.1">
    <property type="nucleotide sequence ID" value="NZ_LPAD01000112.1"/>
</dbReference>
<dbReference type="SUPFAM" id="SSF116734">
    <property type="entry name" value="DNA methylase specificity domain"/>
    <property type="match status" value="2"/>
</dbReference>
<dbReference type="GO" id="GO:0009307">
    <property type="term" value="P:DNA restriction-modification system"/>
    <property type="evidence" value="ECO:0007669"/>
    <property type="project" value="UniProtKB-KW"/>
</dbReference>
<dbReference type="AlphaFoldDB" id="A0ABD4DTZ0"/>